<feature type="chain" id="PRO_5047030487" evidence="1">
    <location>
        <begin position="21"/>
        <end position="56"/>
    </location>
</feature>
<organism evidence="2 3">
    <name type="scientific">Nonomuraea mangrovi</name>
    <dbReference type="NCBI Taxonomy" id="2316207"/>
    <lineage>
        <taxon>Bacteria</taxon>
        <taxon>Bacillati</taxon>
        <taxon>Actinomycetota</taxon>
        <taxon>Actinomycetes</taxon>
        <taxon>Streptosporangiales</taxon>
        <taxon>Streptosporangiaceae</taxon>
        <taxon>Nonomuraea</taxon>
    </lineage>
</organism>
<dbReference type="EMBL" id="JBHUFV010000019">
    <property type="protein sequence ID" value="MFD1932231.1"/>
    <property type="molecule type" value="Genomic_DNA"/>
</dbReference>
<keyword evidence="1" id="KW-0732">Signal</keyword>
<keyword evidence="3" id="KW-1185">Reference proteome</keyword>
<evidence type="ECO:0000256" key="1">
    <source>
        <dbReference type="SAM" id="SignalP"/>
    </source>
</evidence>
<dbReference type="RefSeq" id="WP_379572295.1">
    <property type="nucleotide sequence ID" value="NZ_JBHUFV010000019.1"/>
</dbReference>
<feature type="signal peptide" evidence="1">
    <location>
        <begin position="1"/>
        <end position="20"/>
    </location>
</feature>
<sequence length="56" mass="5541">MKVIWCGCVSSGISHLAAFAAGASFIAAVVAPLPAEDESQALNAPPKAAKIAVCSV</sequence>
<dbReference type="Proteomes" id="UP001597368">
    <property type="component" value="Unassembled WGS sequence"/>
</dbReference>
<name>A0ABW4SUB1_9ACTN</name>
<evidence type="ECO:0000313" key="3">
    <source>
        <dbReference type="Proteomes" id="UP001597368"/>
    </source>
</evidence>
<proteinExistence type="predicted"/>
<comment type="caution">
    <text evidence="2">The sequence shown here is derived from an EMBL/GenBank/DDBJ whole genome shotgun (WGS) entry which is preliminary data.</text>
</comment>
<gene>
    <name evidence="2" type="ORF">ACFSKW_12175</name>
</gene>
<reference evidence="3" key="1">
    <citation type="journal article" date="2019" name="Int. J. Syst. Evol. Microbiol.">
        <title>The Global Catalogue of Microorganisms (GCM) 10K type strain sequencing project: providing services to taxonomists for standard genome sequencing and annotation.</title>
        <authorList>
            <consortium name="The Broad Institute Genomics Platform"/>
            <consortium name="The Broad Institute Genome Sequencing Center for Infectious Disease"/>
            <person name="Wu L."/>
            <person name="Ma J."/>
        </authorList>
    </citation>
    <scope>NUCLEOTIDE SEQUENCE [LARGE SCALE GENOMIC DNA]</scope>
    <source>
        <strain evidence="3">ICMP 6774ER</strain>
    </source>
</reference>
<evidence type="ECO:0000313" key="2">
    <source>
        <dbReference type="EMBL" id="MFD1932231.1"/>
    </source>
</evidence>
<protein>
    <submittedName>
        <fullName evidence="2">Uncharacterized protein</fullName>
    </submittedName>
</protein>
<accession>A0ABW4SUB1</accession>